<organism evidence="2 3">
    <name type="scientific">Sphingobacterium multivorum</name>
    <dbReference type="NCBI Taxonomy" id="28454"/>
    <lineage>
        <taxon>Bacteria</taxon>
        <taxon>Pseudomonadati</taxon>
        <taxon>Bacteroidota</taxon>
        <taxon>Sphingobacteriia</taxon>
        <taxon>Sphingobacteriales</taxon>
        <taxon>Sphingobacteriaceae</taxon>
        <taxon>Sphingobacterium</taxon>
    </lineage>
</organism>
<sequence>MKQFLVLILFMSSFLSMTAQQLHIKYYCTNWGNSDSWDTFCLRVKNAGYDGVESWLPGSPKERKEMIDALHKHGLSLGLLSGGSGGTYEEYKESFKRNLDEAAQLKPDYINCHTGKDYYSFEQNKTLIELADAAKNKYHIPVYHETHRGRFSFAAHVTKEYLEKIPTLQLALDISHWCNVHESMLSDQTEAVTKALSRTEHIHARIGHPEGPQVNDPAAPEWKSIVAQHLAWWDKVVAKHKENGMKLLTITTEFGPAGYLPTLPFTQQPVADQWSINVYMLHLLKDRYKE</sequence>
<accession>A0A2X2LME6</accession>
<evidence type="ECO:0000313" key="2">
    <source>
        <dbReference type="EMBL" id="SPZ94289.1"/>
    </source>
</evidence>
<dbReference type="GeneID" id="97180037"/>
<reference evidence="2 3" key="1">
    <citation type="submission" date="2018-06" db="EMBL/GenBank/DDBJ databases">
        <authorList>
            <consortium name="Pathogen Informatics"/>
            <person name="Doyle S."/>
        </authorList>
    </citation>
    <scope>NUCLEOTIDE SEQUENCE [LARGE SCALE GENOMIC DNA]</scope>
    <source>
        <strain evidence="2 3">NCTC11343</strain>
    </source>
</reference>
<dbReference type="InterPro" id="IPR013022">
    <property type="entry name" value="Xyl_isomerase-like_TIM-brl"/>
</dbReference>
<dbReference type="GO" id="GO:0016853">
    <property type="term" value="F:isomerase activity"/>
    <property type="evidence" value="ECO:0007669"/>
    <property type="project" value="UniProtKB-KW"/>
</dbReference>
<dbReference type="RefSeq" id="WP_112376214.1">
    <property type="nucleotide sequence ID" value="NZ_CP069793.1"/>
</dbReference>
<keyword evidence="2" id="KW-0413">Isomerase</keyword>
<feature type="domain" description="Xylose isomerase-like TIM barrel" evidence="1">
    <location>
        <begin position="43"/>
        <end position="204"/>
    </location>
</feature>
<dbReference type="InterPro" id="IPR036237">
    <property type="entry name" value="Xyl_isomerase-like_sf"/>
</dbReference>
<dbReference type="Proteomes" id="UP000251241">
    <property type="component" value="Unassembled WGS sequence"/>
</dbReference>
<gene>
    <name evidence="2" type="ORF">NCTC11343_05202</name>
</gene>
<proteinExistence type="predicted"/>
<dbReference type="AlphaFoldDB" id="A0A2X2LME6"/>
<dbReference type="Pfam" id="PF01261">
    <property type="entry name" value="AP_endonuc_2"/>
    <property type="match status" value="1"/>
</dbReference>
<protein>
    <submittedName>
        <fullName evidence="2">Xylose isomerase-like TIM barrel</fullName>
    </submittedName>
</protein>
<dbReference type="Gene3D" id="3.20.20.150">
    <property type="entry name" value="Divalent-metal-dependent TIM barrel enzymes"/>
    <property type="match status" value="1"/>
</dbReference>
<name>A0A2X2LME6_SPHMU</name>
<dbReference type="SUPFAM" id="SSF51658">
    <property type="entry name" value="Xylose isomerase-like"/>
    <property type="match status" value="1"/>
</dbReference>
<evidence type="ECO:0000313" key="3">
    <source>
        <dbReference type="Proteomes" id="UP000251241"/>
    </source>
</evidence>
<dbReference type="EMBL" id="UAUU01000011">
    <property type="protein sequence ID" value="SPZ94289.1"/>
    <property type="molecule type" value="Genomic_DNA"/>
</dbReference>
<evidence type="ECO:0000259" key="1">
    <source>
        <dbReference type="Pfam" id="PF01261"/>
    </source>
</evidence>